<dbReference type="AlphaFoldDB" id="A0A2X0MH16"/>
<evidence type="ECO:0000256" key="1">
    <source>
        <dbReference type="SAM" id="MobiDB-lite"/>
    </source>
</evidence>
<evidence type="ECO:0000313" key="2">
    <source>
        <dbReference type="EMBL" id="SGY20573.1"/>
    </source>
</evidence>
<protein>
    <submittedName>
        <fullName evidence="2">BQ5605_C016g08097 protein</fullName>
    </submittedName>
</protein>
<gene>
    <name evidence="2" type="primary">BQ5605_C016g08097</name>
    <name evidence="2" type="ORF">BQ5605_C016G08097</name>
</gene>
<dbReference type="Proteomes" id="UP000249464">
    <property type="component" value="Unassembled WGS sequence"/>
</dbReference>
<evidence type="ECO:0000313" key="3">
    <source>
        <dbReference type="Proteomes" id="UP000249464"/>
    </source>
</evidence>
<proteinExistence type="predicted"/>
<name>A0A2X0MH16_9BASI</name>
<reference evidence="2 3" key="1">
    <citation type="submission" date="2016-11" db="EMBL/GenBank/DDBJ databases">
        <authorList>
            <person name="Jaros S."/>
            <person name="Januszkiewicz K."/>
            <person name="Wedrychowicz H."/>
        </authorList>
    </citation>
    <scope>NUCLEOTIDE SEQUENCE [LARGE SCALE GENOMIC DNA]</scope>
</reference>
<keyword evidence="3" id="KW-1185">Reference proteome</keyword>
<dbReference type="EMBL" id="FQNC01000018">
    <property type="protein sequence ID" value="SGY20573.1"/>
    <property type="molecule type" value="Genomic_DNA"/>
</dbReference>
<accession>A0A2X0MH16</accession>
<sequence>MECFAQNEQRRQEYSPLRYLAIYRAKWYEWQVEEAQTPRRRGGEGLRKGAVHGPSFPHLLNGPSSLEVVRGQPLVSPSRPLSPMHTDLKHLILLPKAVSSYRSKPSTRETIF</sequence>
<feature type="region of interest" description="Disordered" evidence="1">
    <location>
        <begin position="36"/>
        <end position="58"/>
    </location>
</feature>
<organism evidence="2 3">
    <name type="scientific">Microbotryum silenes-dioicae</name>
    <dbReference type="NCBI Taxonomy" id="796604"/>
    <lineage>
        <taxon>Eukaryota</taxon>
        <taxon>Fungi</taxon>
        <taxon>Dikarya</taxon>
        <taxon>Basidiomycota</taxon>
        <taxon>Pucciniomycotina</taxon>
        <taxon>Microbotryomycetes</taxon>
        <taxon>Microbotryales</taxon>
        <taxon>Microbotryaceae</taxon>
        <taxon>Microbotryum</taxon>
    </lineage>
</organism>